<evidence type="ECO:0000256" key="7">
    <source>
        <dbReference type="ARBA" id="ARBA00022741"/>
    </source>
</evidence>
<feature type="binding site" evidence="11">
    <location>
        <position position="79"/>
    </location>
    <ligand>
        <name>5-phospho-alpha-D-ribose 1-diphosphate</name>
        <dbReference type="ChEBI" id="CHEBI:58017"/>
    </ligand>
</feature>
<gene>
    <name evidence="11 13" type="primary">upp</name>
    <name evidence="13" type="ORF">ACFSW5_24535</name>
</gene>
<evidence type="ECO:0000256" key="8">
    <source>
        <dbReference type="ARBA" id="ARBA00022842"/>
    </source>
</evidence>
<comment type="pathway">
    <text evidence="1 11">Pyrimidine metabolism; UMP biosynthesis via salvage pathway; UMP from uracil: step 1/1.</text>
</comment>
<reference evidence="14" key="1">
    <citation type="journal article" date="2019" name="Int. J. Syst. Evol. Microbiol.">
        <title>The Global Catalogue of Microorganisms (GCM) 10K type strain sequencing project: providing services to taxonomists for standard genome sequencing and annotation.</title>
        <authorList>
            <consortium name="The Broad Institute Genomics Platform"/>
            <consortium name="The Broad Institute Genome Sequencing Center for Infectious Disease"/>
            <person name="Wu L."/>
            <person name="Ma J."/>
        </authorList>
    </citation>
    <scope>NUCLEOTIDE SEQUENCE [LARGE SCALE GENOMIC DNA]</scope>
    <source>
        <strain evidence="14">TISTR 1827</strain>
    </source>
</reference>
<dbReference type="CDD" id="cd06223">
    <property type="entry name" value="PRTases_typeI"/>
    <property type="match status" value="1"/>
</dbReference>
<name>A0ABW5R517_9BACL</name>
<feature type="domain" description="Phosphoribosyltransferase" evidence="12">
    <location>
        <begin position="7"/>
        <end position="208"/>
    </location>
</feature>
<dbReference type="RefSeq" id="WP_379279379.1">
    <property type="nucleotide sequence ID" value="NZ_JBHUGT010000055.1"/>
</dbReference>
<accession>A0ABW5R517</accession>
<dbReference type="EMBL" id="JBHUMY010000043">
    <property type="protein sequence ID" value="MFD2663410.1"/>
    <property type="molecule type" value="Genomic_DNA"/>
</dbReference>
<evidence type="ECO:0000313" key="13">
    <source>
        <dbReference type="EMBL" id="MFD2663410.1"/>
    </source>
</evidence>
<keyword evidence="8 11" id="KW-0460">Magnesium</keyword>
<dbReference type="NCBIfam" id="NF001097">
    <property type="entry name" value="PRK00129.1"/>
    <property type="match status" value="1"/>
</dbReference>
<protein>
    <recommendedName>
        <fullName evidence="3 11">Uracil phosphoribosyltransferase</fullName>
        <ecNumber evidence="3 11">2.4.2.9</ecNumber>
    </recommendedName>
    <alternativeName>
        <fullName evidence="10 11">UMP pyrophosphorylase</fullName>
    </alternativeName>
    <alternativeName>
        <fullName evidence="11">UPRTase</fullName>
    </alternativeName>
</protein>
<evidence type="ECO:0000256" key="11">
    <source>
        <dbReference type="HAMAP-Rule" id="MF_01218"/>
    </source>
</evidence>
<sequence>MNKLVICDHPLIQHKLTFIRDKNTNTKDFRELVDEVATLMAYEITREMPLDTIKVETPIMETEAKVLSGRMLGLIPILRAGLGMVEGILKLIPAAKVGHIGLSRDHETLQPVEYYINLPTDAQDRQLIVIDPMLATGGSAIAAINSLKKRNCEQIKMMCLIAAPEGVKALHAAHPDVDIYVAALDERLNEKGYIIPGLGDAGDRMFGTN</sequence>
<dbReference type="SUPFAM" id="SSF53271">
    <property type="entry name" value="PRTase-like"/>
    <property type="match status" value="1"/>
</dbReference>
<keyword evidence="5 11" id="KW-0328">Glycosyltransferase</keyword>
<keyword evidence="7 11" id="KW-0547">Nucleotide-binding</keyword>
<comment type="catalytic activity">
    <reaction evidence="11">
        <text>UMP + diphosphate = 5-phospho-alpha-D-ribose 1-diphosphate + uracil</text>
        <dbReference type="Rhea" id="RHEA:13017"/>
        <dbReference type="ChEBI" id="CHEBI:17568"/>
        <dbReference type="ChEBI" id="CHEBI:33019"/>
        <dbReference type="ChEBI" id="CHEBI:57865"/>
        <dbReference type="ChEBI" id="CHEBI:58017"/>
        <dbReference type="EC" id="2.4.2.9"/>
    </reaction>
</comment>
<keyword evidence="14" id="KW-1185">Reference proteome</keyword>
<comment type="function">
    <text evidence="11">Catalyzes the conversion of uracil and 5-phospho-alpha-D-ribose 1-diphosphate (PRPP) to UMP and diphosphate.</text>
</comment>
<comment type="caution">
    <text evidence="13">The sequence shown here is derived from an EMBL/GenBank/DDBJ whole genome shotgun (WGS) entry which is preliminary data.</text>
</comment>
<evidence type="ECO:0000256" key="3">
    <source>
        <dbReference type="ARBA" id="ARBA00011894"/>
    </source>
</evidence>
<organism evidence="13 14">
    <name type="scientific">Paenibacillus thailandensis</name>
    <dbReference type="NCBI Taxonomy" id="393250"/>
    <lineage>
        <taxon>Bacteria</taxon>
        <taxon>Bacillati</taxon>
        <taxon>Bacillota</taxon>
        <taxon>Bacilli</taxon>
        <taxon>Bacillales</taxon>
        <taxon>Paenibacillaceae</taxon>
        <taxon>Paenibacillus</taxon>
    </lineage>
</organism>
<proteinExistence type="inferred from homology"/>
<evidence type="ECO:0000256" key="5">
    <source>
        <dbReference type="ARBA" id="ARBA00022676"/>
    </source>
</evidence>
<dbReference type="InterPro" id="IPR050054">
    <property type="entry name" value="UPRTase/APRTase"/>
</dbReference>
<dbReference type="HAMAP" id="MF_01218_B">
    <property type="entry name" value="Upp_B"/>
    <property type="match status" value="1"/>
</dbReference>
<dbReference type="NCBIfam" id="TIGR01091">
    <property type="entry name" value="upp"/>
    <property type="match status" value="1"/>
</dbReference>
<dbReference type="InterPro" id="IPR029057">
    <property type="entry name" value="PRTase-like"/>
</dbReference>
<dbReference type="InterPro" id="IPR005765">
    <property type="entry name" value="UPRT"/>
</dbReference>
<evidence type="ECO:0000256" key="6">
    <source>
        <dbReference type="ARBA" id="ARBA00022679"/>
    </source>
</evidence>
<evidence type="ECO:0000256" key="4">
    <source>
        <dbReference type="ARBA" id="ARBA00022533"/>
    </source>
</evidence>
<dbReference type="EC" id="2.4.2.9" evidence="3 11"/>
<evidence type="ECO:0000313" key="14">
    <source>
        <dbReference type="Proteomes" id="UP001597493"/>
    </source>
</evidence>
<keyword evidence="4 11" id="KW-0021">Allosteric enzyme</keyword>
<evidence type="ECO:0000256" key="10">
    <source>
        <dbReference type="ARBA" id="ARBA00031082"/>
    </source>
</evidence>
<feature type="binding site" evidence="11">
    <location>
        <begin position="131"/>
        <end position="139"/>
    </location>
    <ligand>
        <name>5-phospho-alpha-D-ribose 1-diphosphate</name>
        <dbReference type="ChEBI" id="CHEBI:58017"/>
    </ligand>
</feature>
<evidence type="ECO:0000259" key="12">
    <source>
        <dbReference type="Pfam" id="PF14681"/>
    </source>
</evidence>
<feature type="binding site" evidence="11">
    <location>
        <position position="104"/>
    </location>
    <ligand>
        <name>5-phospho-alpha-D-ribose 1-diphosphate</name>
        <dbReference type="ChEBI" id="CHEBI:58017"/>
    </ligand>
</feature>
<evidence type="ECO:0000256" key="1">
    <source>
        <dbReference type="ARBA" id="ARBA00005180"/>
    </source>
</evidence>
<dbReference type="GO" id="GO:0004845">
    <property type="term" value="F:uracil phosphoribosyltransferase activity"/>
    <property type="evidence" value="ECO:0007669"/>
    <property type="project" value="UniProtKB-EC"/>
</dbReference>
<keyword evidence="9 11" id="KW-0342">GTP-binding</keyword>
<comment type="cofactor">
    <cofactor evidence="11">
        <name>Mg(2+)</name>
        <dbReference type="ChEBI" id="CHEBI:18420"/>
    </cofactor>
    <text evidence="11">Binds 1 Mg(2+) ion per subunit. The magnesium is bound as Mg-PRPP.</text>
</comment>
<dbReference type="InterPro" id="IPR000836">
    <property type="entry name" value="PRTase_dom"/>
</dbReference>
<dbReference type="Pfam" id="PF14681">
    <property type="entry name" value="UPRTase"/>
    <property type="match status" value="1"/>
</dbReference>
<feature type="binding site" evidence="11">
    <location>
        <position position="200"/>
    </location>
    <ligand>
        <name>5-phospho-alpha-D-ribose 1-diphosphate</name>
        <dbReference type="ChEBI" id="CHEBI:58017"/>
    </ligand>
</feature>
<dbReference type="PANTHER" id="PTHR32315:SF4">
    <property type="entry name" value="URACIL PHOSPHORIBOSYLTRANSFERASE, CHLOROPLASTIC"/>
    <property type="match status" value="1"/>
</dbReference>
<comment type="similarity">
    <text evidence="2 11">Belongs to the UPRTase family.</text>
</comment>
<dbReference type="Proteomes" id="UP001597493">
    <property type="component" value="Unassembled WGS sequence"/>
</dbReference>
<feature type="binding site" evidence="11">
    <location>
        <position position="194"/>
    </location>
    <ligand>
        <name>uracil</name>
        <dbReference type="ChEBI" id="CHEBI:17568"/>
    </ligand>
</feature>
<dbReference type="InterPro" id="IPR034332">
    <property type="entry name" value="Upp_B"/>
</dbReference>
<dbReference type="PANTHER" id="PTHR32315">
    <property type="entry name" value="ADENINE PHOSPHORIBOSYLTRANSFERASE"/>
    <property type="match status" value="1"/>
</dbReference>
<dbReference type="Gene3D" id="3.40.50.2020">
    <property type="match status" value="1"/>
</dbReference>
<feature type="binding site" evidence="11">
    <location>
        <begin position="199"/>
        <end position="201"/>
    </location>
    <ligand>
        <name>uracil</name>
        <dbReference type="ChEBI" id="CHEBI:17568"/>
    </ligand>
</feature>
<evidence type="ECO:0000256" key="2">
    <source>
        <dbReference type="ARBA" id="ARBA00009516"/>
    </source>
</evidence>
<keyword evidence="6 11" id="KW-0808">Transferase</keyword>
<evidence type="ECO:0000256" key="9">
    <source>
        <dbReference type="ARBA" id="ARBA00023134"/>
    </source>
</evidence>
<comment type="activity regulation">
    <text evidence="11">Allosterically activated by GTP.</text>
</comment>